<evidence type="ECO:0000259" key="2">
    <source>
        <dbReference type="Pfam" id="PF03629"/>
    </source>
</evidence>
<dbReference type="Gene3D" id="2.60.120.260">
    <property type="entry name" value="Galactose-binding domain-like"/>
    <property type="match status" value="1"/>
</dbReference>
<dbReference type="InterPro" id="IPR039329">
    <property type="entry name" value="SIAE"/>
</dbReference>
<dbReference type="InterPro" id="IPR036514">
    <property type="entry name" value="SGNH_hydro_sf"/>
</dbReference>
<dbReference type="PANTHER" id="PTHR22901:SF0">
    <property type="entry name" value="SIALATE O-ACETYLESTERASE"/>
    <property type="match status" value="1"/>
</dbReference>
<evidence type="ECO:0000256" key="1">
    <source>
        <dbReference type="ARBA" id="ARBA00022801"/>
    </source>
</evidence>
<feature type="domain" description="Sialate O-acetylesterase" evidence="2">
    <location>
        <begin position="262"/>
        <end position="362"/>
    </location>
</feature>
<dbReference type="PANTHER" id="PTHR22901">
    <property type="entry name" value="SIALATE O-ACETYLESTERASE"/>
    <property type="match status" value="1"/>
</dbReference>
<dbReference type="AlphaFoldDB" id="A0A087BBM7"/>
<dbReference type="GO" id="GO:0001681">
    <property type="term" value="F:sialate O-acetylesterase activity"/>
    <property type="evidence" value="ECO:0007669"/>
    <property type="project" value="InterPro"/>
</dbReference>
<dbReference type="eggNOG" id="COG3250">
    <property type="taxonomic scope" value="Bacteria"/>
</dbReference>
<dbReference type="GO" id="GO:0005975">
    <property type="term" value="P:carbohydrate metabolic process"/>
    <property type="evidence" value="ECO:0007669"/>
    <property type="project" value="TreeGrafter"/>
</dbReference>
<dbReference type="InterPro" id="IPR005181">
    <property type="entry name" value="SASA"/>
</dbReference>
<dbReference type="Gene3D" id="3.40.50.1110">
    <property type="entry name" value="SGNH hydrolase"/>
    <property type="match status" value="1"/>
</dbReference>
<reference evidence="3 4" key="1">
    <citation type="submission" date="2014-03" db="EMBL/GenBank/DDBJ databases">
        <title>Genomics of Bifidobacteria.</title>
        <authorList>
            <person name="Ventura M."/>
            <person name="Milani C."/>
            <person name="Lugli G.A."/>
        </authorList>
    </citation>
    <scope>NUCLEOTIDE SEQUENCE [LARGE SCALE GENOMIC DNA]</scope>
    <source>
        <strain evidence="3 4">LMG 11591</strain>
    </source>
</reference>
<dbReference type="PROSITE" id="PS51257">
    <property type="entry name" value="PROKAR_LIPOPROTEIN"/>
    <property type="match status" value="1"/>
</dbReference>
<protein>
    <submittedName>
        <fullName evidence="3">Putative sialic acid-specific 9-O-acetylesterase</fullName>
    </submittedName>
</protein>
<dbReference type="InterPro" id="IPR008979">
    <property type="entry name" value="Galactose-bd-like_sf"/>
</dbReference>
<evidence type="ECO:0000313" key="3">
    <source>
        <dbReference type="EMBL" id="KFI68427.1"/>
    </source>
</evidence>
<sequence>MKYGWWEANPTPSFPSGASCPVSRGRSKTPPTCPSAYFRLPKLSISMVRNRIAPACAGSVRELRNDTFVERIRQADARNDAEYDREIDEYDTGLAQRWNAPEYDDADWSTMRLTDTAQPELRQPGVIWIRGTVRVPREFVGKSGVLNFGTMQDADEIYVNGTLIGQTGYQYPPRIYRIDRLDDTLQITIRLKVHYGTGGLTSGKTHTITVFEPSMDAATSAPLGVIDCDTPSTWRFKRSMFFRMRRQDTFFQYKPAAPYNAVLAPWGNAHVTGFVWYQGESNTYEPRMYGDKLVALAQCWRELFTTPNAPFFAVQLPNLALEPFHDWARLRNEQRRIMTLANTALVTTADVGEDNDLHPTDKLTVAERAATAAMALAHHSGEEPMGPFTWHATLSRDNVIFIHFLYAESGLRIRDGYRAPTIPMIRYAWEECPDLILENRQGLPASPFEIPLVREDEDMA</sequence>
<evidence type="ECO:0000313" key="4">
    <source>
        <dbReference type="Proteomes" id="UP000029052"/>
    </source>
</evidence>
<name>A0A087BBM7_9BIFI</name>
<comment type="caution">
    <text evidence="3">The sequence shown here is derived from an EMBL/GenBank/DDBJ whole genome shotgun (WGS) entry which is preliminary data.</text>
</comment>
<dbReference type="EMBL" id="JGZB01000004">
    <property type="protein sequence ID" value="KFI68427.1"/>
    <property type="molecule type" value="Genomic_DNA"/>
</dbReference>
<dbReference type="Pfam" id="PF03629">
    <property type="entry name" value="SASA"/>
    <property type="match status" value="1"/>
</dbReference>
<gene>
    <name evidence="3" type="ORF">BMAGN_0388</name>
</gene>
<dbReference type="SUPFAM" id="SSF49785">
    <property type="entry name" value="Galactose-binding domain-like"/>
    <property type="match status" value="1"/>
</dbReference>
<dbReference type="Proteomes" id="UP000029052">
    <property type="component" value="Unassembled WGS sequence"/>
</dbReference>
<organism evidence="3 4">
    <name type="scientific">Bifidobacterium magnum</name>
    <dbReference type="NCBI Taxonomy" id="1692"/>
    <lineage>
        <taxon>Bacteria</taxon>
        <taxon>Bacillati</taxon>
        <taxon>Actinomycetota</taxon>
        <taxon>Actinomycetes</taxon>
        <taxon>Bifidobacteriales</taxon>
        <taxon>Bifidobacteriaceae</taxon>
        <taxon>Bifidobacterium</taxon>
    </lineage>
</organism>
<proteinExistence type="predicted"/>
<dbReference type="STRING" id="1692.BMAGN_0388"/>
<keyword evidence="4" id="KW-1185">Reference proteome</keyword>
<dbReference type="SUPFAM" id="SSF52266">
    <property type="entry name" value="SGNH hydrolase"/>
    <property type="match status" value="1"/>
</dbReference>
<keyword evidence="1" id="KW-0378">Hydrolase</keyword>
<accession>A0A087BBM7</accession>